<sequence length="605" mass="68164">TSFISGETKHWIDSETTEDLINVWNPGTIYYQGDQVYDNSVTWVVITESTENEPCDFNIETDTCAETSDWLVLEESEYSEIPNDICNIVEPRMYGLDPDTSSLYENGISFDPENIYWIWDGSSCEEVFVYSTINMITGQDGTISLSTTGIKELYGSYDECRSICMIPVKYQKGSPIRELQGFRTSKDFYKHAKFGISAIRSLDLRDEDLIPYIALDDYTYEGNIAAAGDFMFHFNNDRTVLRGEYGISMTINQSYPDTLLLKRIHNIDQSLYSYTNWNGVDYCYQNEPCSEDDWGDFGIDINGDTLITTPESQLIEGVSDSLLNEISISRENLKDFENILGFSINDDINGYAEGRGVSGLTGPEVGNFIDGNVGERIDLLLKKPAFKVVFKTPIILSFTEFKFQTELNQAPLNYVSHGSSSIQTDVRNWKNKLGFKLMKNQLNFSFGYDYQKKSPWDPESEDDGEYKRSITDTKSGSIGLSFRKYPGLNYSIRIQNREDMTVNFTNGALIEATTGLKNIFTHTLAPTYKISFGATNINLSGNITLVNDLDLLSDTTGCYTVLNNTFGIQNNGDSTKCSDENDYYFTKANNPLKDSGNLTGTYTGS</sequence>
<reference evidence="1" key="1">
    <citation type="submission" date="2018-05" db="EMBL/GenBank/DDBJ databases">
        <authorList>
            <person name="Lanie J.A."/>
            <person name="Ng W.-L."/>
            <person name="Kazmierczak K.M."/>
            <person name="Andrzejewski T.M."/>
            <person name="Davidsen T.M."/>
            <person name="Wayne K.J."/>
            <person name="Tettelin H."/>
            <person name="Glass J.I."/>
            <person name="Rusch D."/>
            <person name="Podicherti R."/>
            <person name="Tsui H.-C.T."/>
            <person name="Winkler M.E."/>
        </authorList>
    </citation>
    <scope>NUCLEOTIDE SEQUENCE</scope>
</reference>
<accession>A0A382DEQ1</accession>
<organism evidence="1">
    <name type="scientific">marine metagenome</name>
    <dbReference type="NCBI Taxonomy" id="408172"/>
    <lineage>
        <taxon>unclassified sequences</taxon>
        <taxon>metagenomes</taxon>
        <taxon>ecological metagenomes</taxon>
    </lineage>
</organism>
<dbReference type="EMBL" id="UINC01038863">
    <property type="protein sequence ID" value="SVB36492.1"/>
    <property type="molecule type" value="Genomic_DNA"/>
</dbReference>
<feature type="non-terminal residue" evidence="1">
    <location>
        <position position="605"/>
    </location>
</feature>
<dbReference type="AlphaFoldDB" id="A0A382DEQ1"/>
<proteinExistence type="predicted"/>
<protein>
    <submittedName>
        <fullName evidence="1">Uncharacterized protein</fullName>
    </submittedName>
</protein>
<name>A0A382DEQ1_9ZZZZ</name>
<feature type="non-terminal residue" evidence="1">
    <location>
        <position position="1"/>
    </location>
</feature>
<evidence type="ECO:0000313" key="1">
    <source>
        <dbReference type="EMBL" id="SVB36492.1"/>
    </source>
</evidence>
<gene>
    <name evidence="1" type="ORF">METZ01_LOCUS189346</name>
</gene>